<dbReference type="AlphaFoldDB" id="A0A6A5R7Z5"/>
<dbReference type="EMBL" id="ML979010">
    <property type="protein sequence ID" value="KAF1923094.1"/>
    <property type="molecule type" value="Genomic_DNA"/>
</dbReference>
<dbReference type="GeneID" id="54347823"/>
<gene>
    <name evidence="1" type="ORF">M421DRAFT_39863</name>
</gene>
<sequence length="141" mass="15709">VSLVDDEGRGRVPSSADALDNCNPLAIAWLNKRRLGASLCTCDDLYRANYAYLEASLIKVVHVVIVDAILGFEYSLPILCLIKGYFELRQARYKAISPALANRLATAYSQQFISHICHLAQLGRKSSQVKVEYVLDDCLLF</sequence>
<reference evidence="1" key="1">
    <citation type="journal article" date="2020" name="Stud. Mycol.">
        <title>101 Dothideomycetes genomes: a test case for predicting lifestyles and emergence of pathogens.</title>
        <authorList>
            <person name="Haridas S."/>
            <person name="Albert R."/>
            <person name="Binder M."/>
            <person name="Bloem J."/>
            <person name="Labutti K."/>
            <person name="Salamov A."/>
            <person name="Andreopoulos B."/>
            <person name="Baker S."/>
            <person name="Barry K."/>
            <person name="Bills G."/>
            <person name="Bluhm B."/>
            <person name="Cannon C."/>
            <person name="Castanera R."/>
            <person name="Culley D."/>
            <person name="Daum C."/>
            <person name="Ezra D."/>
            <person name="Gonzalez J."/>
            <person name="Henrissat B."/>
            <person name="Kuo A."/>
            <person name="Liang C."/>
            <person name="Lipzen A."/>
            <person name="Lutzoni F."/>
            <person name="Magnuson J."/>
            <person name="Mondo S."/>
            <person name="Nolan M."/>
            <person name="Ohm R."/>
            <person name="Pangilinan J."/>
            <person name="Park H.-J."/>
            <person name="Ramirez L."/>
            <person name="Alfaro M."/>
            <person name="Sun H."/>
            <person name="Tritt A."/>
            <person name="Yoshinaga Y."/>
            <person name="Zwiers L.-H."/>
            <person name="Turgeon B."/>
            <person name="Goodwin S."/>
            <person name="Spatafora J."/>
            <person name="Crous P."/>
            <person name="Grigoriev I."/>
        </authorList>
    </citation>
    <scope>NUCLEOTIDE SEQUENCE</scope>
    <source>
        <strain evidence="1">CBS 183.55</strain>
    </source>
</reference>
<proteinExistence type="predicted"/>
<evidence type="ECO:0000313" key="2">
    <source>
        <dbReference type="Proteomes" id="UP000800082"/>
    </source>
</evidence>
<evidence type="ECO:0000313" key="1">
    <source>
        <dbReference type="EMBL" id="KAF1923094.1"/>
    </source>
</evidence>
<organism evidence="1 2">
    <name type="scientific">Didymella exigua CBS 183.55</name>
    <dbReference type="NCBI Taxonomy" id="1150837"/>
    <lineage>
        <taxon>Eukaryota</taxon>
        <taxon>Fungi</taxon>
        <taxon>Dikarya</taxon>
        <taxon>Ascomycota</taxon>
        <taxon>Pezizomycotina</taxon>
        <taxon>Dothideomycetes</taxon>
        <taxon>Pleosporomycetidae</taxon>
        <taxon>Pleosporales</taxon>
        <taxon>Pleosporineae</taxon>
        <taxon>Didymellaceae</taxon>
        <taxon>Didymella</taxon>
    </lineage>
</organism>
<keyword evidence="2" id="KW-1185">Reference proteome</keyword>
<dbReference type="RefSeq" id="XP_033443347.1">
    <property type="nucleotide sequence ID" value="XM_033590163.1"/>
</dbReference>
<accession>A0A6A5R7Z5</accession>
<dbReference type="Proteomes" id="UP000800082">
    <property type="component" value="Unassembled WGS sequence"/>
</dbReference>
<feature type="non-terminal residue" evidence="1">
    <location>
        <position position="141"/>
    </location>
</feature>
<name>A0A6A5R7Z5_9PLEO</name>
<protein>
    <submittedName>
        <fullName evidence="1">Uncharacterized protein</fullName>
    </submittedName>
</protein>
<feature type="non-terminal residue" evidence="1">
    <location>
        <position position="1"/>
    </location>
</feature>